<reference evidence="2" key="1">
    <citation type="submission" date="2013-11" db="EMBL/GenBank/DDBJ databases">
        <title>The Genome Sequence of Phytophthora parasitica CJ02B3.</title>
        <authorList>
            <consortium name="The Broad Institute Genomics Platform"/>
            <person name="Russ C."/>
            <person name="Tyler B."/>
            <person name="Panabieres F."/>
            <person name="Shan W."/>
            <person name="Tripathy S."/>
            <person name="Grunwald N."/>
            <person name="Machado M."/>
            <person name="Johnson C.S."/>
            <person name="Arredondo F."/>
            <person name="Hong C."/>
            <person name="Coffey M."/>
            <person name="Young S.K."/>
            <person name="Zeng Q."/>
            <person name="Gargeya S."/>
            <person name="Fitzgerald M."/>
            <person name="Abouelleil A."/>
            <person name="Alvarado L."/>
            <person name="Chapman S.B."/>
            <person name="Gainer-Dewar J."/>
            <person name="Goldberg J."/>
            <person name="Griggs A."/>
            <person name="Gujja S."/>
            <person name="Hansen M."/>
            <person name="Howarth C."/>
            <person name="Imamovic A."/>
            <person name="Ireland A."/>
            <person name="Larimer J."/>
            <person name="McCowan C."/>
            <person name="Murphy C."/>
            <person name="Pearson M."/>
            <person name="Poon T.W."/>
            <person name="Priest M."/>
            <person name="Roberts A."/>
            <person name="Saif S."/>
            <person name="Shea T."/>
            <person name="Sykes S."/>
            <person name="Wortman J."/>
            <person name="Nusbaum C."/>
            <person name="Birren B."/>
        </authorList>
    </citation>
    <scope>NUCLEOTIDE SEQUENCE [LARGE SCALE GENOMIC DNA]</scope>
    <source>
        <strain evidence="2">CJ02B3</strain>
    </source>
</reference>
<feature type="compositionally biased region" description="Low complexity" evidence="1">
    <location>
        <begin position="1"/>
        <end position="19"/>
    </location>
</feature>
<evidence type="ECO:0000256" key="1">
    <source>
        <dbReference type="SAM" id="MobiDB-lite"/>
    </source>
</evidence>
<name>W2MF37_PHYNI</name>
<evidence type="ECO:0000313" key="4">
    <source>
        <dbReference type="EMBL" id="ETM34915.1"/>
    </source>
</evidence>
<reference evidence="3" key="2">
    <citation type="submission" date="2013-11" db="EMBL/GenBank/DDBJ databases">
        <title>The Genome Sequence of Phytophthora parasitica CJ05E6.</title>
        <authorList>
            <consortium name="The Broad Institute Genomics Platform"/>
            <person name="Russ C."/>
            <person name="Tyler B."/>
            <person name="Panabieres F."/>
            <person name="Shan W."/>
            <person name="Tripathy S."/>
            <person name="Grunwald N."/>
            <person name="Machado M."/>
            <person name="Johnson C.S."/>
            <person name="Arredondo F."/>
            <person name="Hong C."/>
            <person name="Coffey M."/>
            <person name="Young S.K."/>
            <person name="Zeng Q."/>
            <person name="Gargeya S."/>
            <person name="Fitzgerald M."/>
            <person name="Abouelleil A."/>
            <person name="Alvarado L."/>
            <person name="Chapman S.B."/>
            <person name="Gainer-Dewar J."/>
            <person name="Goldberg J."/>
            <person name="Griggs A."/>
            <person name="Gujja S."/>
            <person name="Hansen M."/>
            <person name="Howarth C."/>
            <person name="Imamovic A."/>
            <person name="Ireland A."/>
            <person name="Larimer J."/>
            <person name="McCowan C."/>
            <person name="Murphy C."/>
            <person name="Pearson M."/>
            <person name="Poon T.W."/>
            <person name="Priest M."/>
            <person name="Roberts A."/>
            <person name="Saif S."/>
            <person name="Shea T."/>
            <person name="Sykes S."/>
            <person name="Wortman J."/>
            <person name="Nusbaum C."/>
            <person name="Birren B."/>
        </authorList>
    </citation>
    <scope>NUCLEOTIDE SEQUENCE [LARGE SCALE GENOMIC DNA]</scope>
    <source>
        <strain evidence="3">CJ05E6</strain>
    </source>
</reference>
<proteinExistence type="predicted"/>
<protein>
    <submittedName>
        <fullName evidence="4">Uncharacterized protein</fullName>
    </submittedName>
</protein>
<dbReference type="Proteomes" id="UP000053864">
    <property type="component" value="Unassembled WGS sequence"/>
</dbReference>
<dbReference type="EMBL" id="KI688955">
    <property type="protein sequence ID" value="ETK75033.1"/>
    <property type="molecule type" value="Genomic_DNA"/>
</dbReference>
<feature type="region of interest" description="Disordered" evidence="1">
    <location>
        <begin position="1"/>
        <end position="110"/>
    </location>
</feature>
<evidence type="ECO:0000313" key="2">
    <source>
        <dbReference type="EMBL" id="ETK75033.1"/>
    </source>
</evidence>
<reference evidence="4" key="3">
    <citation type="submission" date="2013-11" db="EMBL/GenBank/DDBJ databases">
        <title>The Genome Sequence of Phytophthora parasitica IAC_01/95.</title>
        <authorList>
            <consortium name="The Broad Institute Genomics Platform"/>
            <person name="Russ C."/>
            <person name="Tyler B."/>
            <person name="Panabieres F."/>
            <person name="Shan W."/>
            <person name="Tripathy S."/>
            <person name="Grunwald N."/>
            <person name="Machado M."/>
            <person name="Johnson C.S."/>
            <person name="Arredondo F."/>
            <person name="Hong C."/>
            <person name="Coffey M."/>
            <person name="Young S.K."/>
            <person name="Zeng Q."/>
            <person name="Gargeya S."/>
            <person name="Fitzgerald M."/>
            <person name="Abouelleil A."/>
            <person name="Alvarado L."/>
            <person name="Chapman S.B."/>
            <person name="Gainer-Dewar J."/>
            <person name="Goldberg J."/>
            <person name="Griggs A."/>
            <person name="Gujja S."/>
            <person name="Hansen M."/>
            <person name="Howarth C."/>
            <person name="Imamovic A."/>
            <person name="Ireland A."/>
            <person name="Larimer J."/>
            <person name="McCowan C."/>
            <person name="Murphy C."/>
            <person name="Pearson M."/>
            <person name="Poon T.W."/>
            <person name="Priest M."/>
            <person name="Roberts A."/>
            <person name="Saif S."/>
            <person name="Shea T."/>
            <person name="Sykes S."/>
            <person name="Wortman J."/>
            <person name="Nusbaum C."/>
            <person name="Birren B."/>
        </authorList>
    </citation>
    <scope>NUCLEOTIDE SEQUENCE [LARGE SCALE GENOMIC DNA]</scope>
    <source>
        <strain evidence="4">IAC_01/95</strain>
    </source>
</reference>
<dbReference type="EMBL" id="KI675760">
    <property type="protein sequence ID" value="ETL28454.1"/>
    <property type="molecule type" value="Genomic_DNA"/>
</dbReference>
<sequence>MSLHQPQTQLQTTPSSALTPGVSAPARESTQQAHTRRVSPYPLRARTPTRVQSPLALRTSPRLDSPQERTSPVSRRQLHTPRQATPIRAPGSRVPQRAPAPAIPASPPPSEQFQLVIKPIIESSVGQRETSGETLSNFLVDGATFQDILKSLWEKFRPRIKG</sequence>
<accession>W2MF37</accession>
<dbReference type="Proteomes" id="UP000054532">
    <property type="component" value="Unassembled WGS sequence"/>
</dbReference>
<gene>
    <name evidence="4" type="ORF">L914_18099</name>
    <name evidence="2" type="ORF">L915_18292</name>
    <name evidence="3" type="ORF">L916_18201</name>
</gene>
<dbReference type="EMBL" id="KI695698">
    <property type="protein sequence ID" value="ETM34915.1"/>
    <property type="molecule type" value="Genomic_DNA"/>
</dbReference>
<evidence type="ECO:0000313" key="3">
    <source>
        <dbReference type="EMBL" id="ETL28454.1"/>
    </source>
</evidence>
<feature type="compositionally biased region" description="Pro residues" evidence="1">
    <location>
        <begin position="101"/>
        <end position="110"/>
    </location>
</feature>
<dbReference type="Proteomes" id="UP000053236">
    <property type="component" value="Unassembled WGS sequence"/>
</dbReference>
<dbReference type="AlphaFoldDB" id="W2MF37"/>
<organism evidence="4">
    <name type="scientific">Phytophthora nicotianae</name>
    <name type="common">Potato buckeye rot agent</name>
    <name type="synonym">Phytophthora parasitica</name>
    <dbReference type="NCBI Taxonomy" id="4792"/>
    <lineage>
        <taxon>Eukaryota</taxon>
        <taxon>Sar</taxon>
        <taxon>Stramenopiles</taxon>
        <taxon>Oomycota</taxon>
        <taxon>Peronosporomycetes</taxon>
        <taxon>Peronosporales</taxon>
        <taxon>Peronosporaceae</taxon>
        <taxon>Phytophthora</taxon>
    </lineage>
</organism>